<accession>C0EC56</accession>
<dbReference type="STRING" id="537013.CLOSTMETH_01425"/>
<name>C0EC56_9FIRM</name>
<dbReference type="EMBL" id="ACEC01000046">
    <property type="protein sequence ID" value="EEG30946.1"/>
    <property type="molecule type" value="Genomic_DNA"/>
</dbReference>
<feature type="compositionally biased region" description="Basic and acidic residues" evidence="1">
    <location>
        <begin position="49"/>
        <end position="59"/>
    </location>
</feature>
<proteinExistence type="predicted"/>
<evidence type="ECO:0000256" key="1">
    <source>
        <dbReference type="SAM" id="MobiDB-lite"/>
    </source>
</evidence>
<sequence length="59" mass="6919">MECEKAFSFHSLFKKYPPNARSSAFGGYFLQVEFSKIHQQKVGPNNPDPSHRELELEYR</sequence>
<feature type="region of interest" description="Disordered" evidence="1">
    <location>
        <begin position="40"/>
        <end position="59"/>
    </location>
</feature>
<dbReference type="HOGENOM" id="CLU_2952202_0_0_9"/>
<gene>
    <name evidence="2" type="ORF">CLOSTMETH_01425</name>
</gene>
<organism evidence="2 3">
    <name type="scientific">[Clostridium] methylpentosum DSM 5476</name>
    <dbReference type="NCBI Taxonomy" id="537013"/>
    <lineage>
        <taxon>Bacteria</taxon>
        <taxon>Bacillati</taxon>
        <taxon>Bacillota</taxon>
        <taxon>Clostridia</taxon>
        <taxon>Eubacteriales</taxon>
        <taxon>Oscillospiraceae</taxon>
        <taxon>Oscillospiraceae incertae sedis</taxon>
    </lineage>
</organism>
<reference evidence="2 3" key="2">
    <citation type="submission" date="2009-02" db="EMBL/GenBank/DDBJ databases">
        <title>Draft genome sequence of Clostridium methylpentosum (DSM 5476).</title>
        <authorList>
            <person name="Sudarsanam P."/>
            <person name="Ley R."/>
            <person name="Guruge J."/>
            <person name="Turnbaugh P.J."/>
            <person name="Mahowald M."/>
            <person name="Liep D."/>
            <person name="Gordon J."/>
        </authorList>
    </citation>
    <scope>NUCLEOTIDE SEQUENCE [LARGE SCALE GENOMIC DNA]</scope>
    <source>
        <strain evidence="2 3">DSM 5476</strain>
    </source>
</reference>
<comment type="caution">
    <text evidence="2">The sequence shown here is derived from an EMBL/GenBank/DDBJ whole genome shotgun (WGS) entry which is preliminary data.</text>
</comment>
<dbReference type="AlphaFoldDB" id="C0EC56"/>
<reference evidence="2 3" key="1">
    <citation type="submission" date="2009-01" db="EMBL/GenBank/DDBJ databases">
        <authorList>
            <person name="Fulton L."/>
            <person name="Clifton S."/>
            <person name="Fulton B."/>
            <person name="Xu J."/>
            <person name="Minx P."/>
            <person name="Pepin K.H."/>
            <person name="Johnson M."/>
            <person name="Bhonagiri V."/>
            <person name="Nash W.E."/>
            <person name="Mardis E.R."/>
            <person name="Wilson R.K."/>
        </authorList>
    </citation>
    <scope>NUCLEOTIDE SEQUENCE [LARGE SCALE GENOMIC DNA]</scope>
    <source>
        <strain evidence="2 3">DSM 5476</strain>
    </source>
</reference>
<evidence type="ECO:0000313" key="2">
    <source>
        <dbReference type="EMBL" id="EEG30946.1"/>
    </source>
</evidence>
<dbReference type="Proteomes" id="UP000003340">
    <property type="component" value="Unassembled WGS sequence"/>
</dbReference>
<evidence type="ECO:0000313" key="3">
    <source>
        <dbReference type="Proteomes" id="UP000003340"/>
    </source>
</evidence>
<protein>
    <submittedName>
        <fullName evidence="2">Uncharacterized protein</fullName>
    </submittedName>
</protein>
<keyword evidence="3" id="KW-1185">Reference proteome</keyword>